<keyword evidence="2" id="KW-0597">Phosphoprotein</keyword>
<keyword evidence="4" id="KW-0175">Coiled coil</keyword>
<dbReference type="Ensembl" id="ENSCMIT00000036873.1">
    <property type="protein sequence ID" value="ENSCMIP00000036334.1"/>
    <property type="gene ID" value="ENSCMIG00000015355.1"/>
</dbReference>
<accession>A0A4W3J065</accession>
<comment type="subcellular location">
    <subcellularLocation>
        <location evidence="1">Membrane</location>
        <topology evidence="1">Peripheral membrane protein</topology>
    </subcellularLocation>
</comment>
<proteinExistence type="predicted"/>
<sequence>NVKGAMSNARIITHYSSEDSFDLTIKGSKAKSSVPDSNQLKRRSTKGEKSYTGWRYLHPGKAKSRGGKLRNCREKPKSIESSQSNLRFVSNGSSLSSGLVEEKIKAKLKFSEFIDEVTIRVLDPMSLKAFGVQKPIDCELPLVDTFLGEHQNMQQIQMVSHQLDSAGKAYLETDIDSVRSEDTEGGAPENSVKGVQDASNYADFSSLEEQNDDLQKLLSYTAHTLEFQESEFEAAKQILETELDGAQEEVIKLTEKLQRVQNSHAALQRINQDLEDKLHMMAQLHEDKMRNLEHEVITLNNHLMEAKITIDKLTEQNELYRKDRNLAAQLLQCDKPPYRTHRPSENPTEFQERVCLHVEKPEPTSPPSSPVGPSLTQDASSMRNNLVNVDKFGQRFPYKADLYCSDTALYCPEERKTDRRQSFDVQTKAVEFFRTQSLTDGCGDIDSLQASLSSEHLADKTPSLAPTTYPGCNVVAEEKGPIQTETISTSTISLRDIHDRNFMAHAHQNGSHSKTIPTRFSNPLPASRMSSPHGGIPKLYNERRNMPIPEKDVIGHWRQTRMQDSTTASHRVPGIISACSHKDQLFRGCPVKPVDDGTNHFFTASYRDYFPDGEDSFQTRFTESGFGANDCQSSSETDDNNDQNYDKFPICKQRDARGDPKVFINKNSTNQTCVQNAEYLRKVLKEYVHVGANSSGEYVHHPKVQALELHHLSLDATDFNSKVGSVLKLGGLNRKDSLTKAQLYGNLLN</sequence>
<dbReference type="InterPro" id="IPR043441">
    <property type="entry name" value="Tjap1/BEGAIN"/>
</dbReference>
<feature type="region of interest" description="Disordered" evidence="5">
    <location>
        <begin position="28"/>
        <end position="52"/>
    </location>
</feature>
<dbReference type="GO" id="GO:0045202">
    <property type="term" value="C:synapse"/>
    <property type="evidence" value="ECO:0007669"/>
    <property type="project" value="TreeGrafter"/>
</dbReference>
<feature type="region of interest" description="Disordered" evidence="5">
    <location>
        <begin position="523"/>
        <end position="542"/>
    </location>
</feature>
<reference evidence="6" key="5">
    <citation type="submission" date="2025-09" db="UniProtKB">
        <authorList>
            <consortium name="Ensembl"/>
        </authorList>
    </citation>
    <scope>IDENTIFICATION</scope>
</reference>
<keyword evidence="7" id="KW-1185">Reference proteome</keyword>
<feature type="coiled-coil region" evidence="4">
    <location>
        <begin position="229"/>
        <end position="323"/>
    </location>
</feature>
<reference evidence="7" key="1">
    <citation type="journal article" date="2006" name="Science">
        <title>Ancient noncoding elements conserved in the human genome.</title>
        <authorList>
            <person name="Venkatesh B."/>
            <person name="Kirkness E.F."/>
            <person name="Loh Y.H."/>
            <person name="Halpern A.L."/>
            <person name="Lee A.P."/>
            <person name="Johnson J."/>
            <person name="Dandona N."/>
            <person name="Viswanathan L.D."/>
            <person name="Tay A."/>
            <person name="Venter J.C."/>
            <person name="Strausberg R.L."/>
            <person name="Brenner S."/>
        </authorList>
    </citation>
    <scope>NUCLEOTIDE SEQUENCE [LARGE SCALE GENOMIC DNA]</scope>
</reference>
<dbReference type="STRING" id="7868.ENSCMIP00000036334"/>
<name>A0A4W3J065_CALMI</name>
<dbReference type="PANTHER" id="PTHR28664">
    <property type="entry name" value="TIGHT JUNCTION-ASSOCIATED PROTEIN 1"/>
    <property type="match status" value="1"/>
</dbReference>
<dbReference type="InParanoid" id="A0A4W3J065"/>
<evidence type="ECO:0000313" key="6">
    <source>
        <dbReference type="Ensembl" id="ENSCMIP00000036334.1"/>
    </source>
</evidence>
<reference evidence="7" key="2">
    <citation type="journal article" date="2007" name="PLoS Biol.">
        <title>Survey sequencing and comparative analysis of the elephant shark (Callorhinchus milii) genome.</title>
        <authorList>
            <person name="Venkatesh B."/>
            <person name="Kirkness E.F."/>
            <person name="Loh Y.H."/>
            <person name="Halpern A.L."/>
            <person name="Lee A.P."/>
            <person name="Johnson J."/>
            <person name="Dandona N."/>
            <person name="Viswanathan L.D."/>
            <person name="Tay A."/>
            <person name="Venter J.C."/>
            <person name="Strausberg R.L."/>
            <person name="Brenner S."/>
        </authorList>
    </citation>
    <scope>NUCLEOTIDE SEQUENCE [LARGE SCALE GENOMIC DNA]</scope>
</reference>
<evidence type="ECO:0000256" key="2">
    <source>
        <dbReference type="ARBA" id="ARBA00022553"/>
    </source>
</evidence>
<dbReference type="AlphaFoldDB" id="A0A4W3J065"/>
<evidence type="ECO:0000256" key="3">
    <source>
        <dbReference type="ARBA" id="ARBA00023136"/>
    </source>
</evidence>
<reference evidence="6" key="4">
    <citation type="submission" date="2025-08" db="UniProtKB">
        <authorList>
            <consortium name="Ensembl"/>
        </authorList>
    </citation>
    <scope>IDENTIFICATION</scope>
</reference>
<dbReference type="GO" id="GO:0016020">
    <property type="term" value="C:membrane"/>
    <property type="evidence" value="ECO:0007669"/>
    <property type="project" value="UniProtKB-SubCell"/>
</dbReference>
<gene>
    <name evidence="6" type="primary">LOC103175385</name>
</gene>
<dbReference type="OMA" id="LPRDINM"/>
<organism evidence="6 7">
    <name type="scientific">Callorhinchus milii</name>
    <name type="common">Ghost shark</name>
    <dbReference type="NCBI Taxonomy" id="7868"/>
    <lineage>
        <taxon>Eukaryota</taxon>
        <taxon>Metazoa</taxon>
        <taxon>Chordata</taxon>
        <taxon>Craniata</taxon>
        <taxon>Vertebrata</taxon>
        <taxon>Chondrichthyes</taxon>
        <taxon>Holocephali</taxon>
        <taxon>Chimaeriformes</taxon>
        <taxon>Callorhinchidae</taxon>
        <taxon>Callorhinchus</taxon>
    </lineage>
</organism>
<evidence type="ECO:0000256" key="5">
    <source>
        <dbReference type="SAM" id="MobiDB-lite"/>
    </source>
</evidence>
<reference evidence="7" key="3">
    <citation type="journal article" date="2014" name="Nature">
        <title>Elephant shark genome provides unique insights into gnathostome evolution.</title>
        <authorList>
            <consortium name="International Elephant Shark Genome Sequencing Consortium"/>
            <person name="Venkatesh B."/>
            <person name="Lee A.P."/>
            <person name="Ravi V."/>
            <person name="Maurya A.K."/>
            <person name="Lian M.M."/>
            <person name="Swann J.B."/>
            <person name="Ohta Y."/>
            <person name="Flajnik M.F."/>
            <person name="Sutoh Y."/>
            <person name="Kasahara M."/>
            <person name="Hoon S."/>
            <person name="Gangu V."/>
            <person name="Roy S.W."/>
            <person name="Irimia M."/>
            <person name="Korzh V."/>
            <person name="Kondrychyn I."/>
            <person name="Lim Z.W."/>
            <person name="Tay B.H."/>
            <person name="Tohari S."/>
            <person name="Kong K.W."/>
            <person name="Ho S."/>
            <person name="Lorente-Galdos B."/>
            <person name="Quilez J."/>
            <person name="Marques-Bonet T."/>
            <person name="Raney B.J."/>
            <person name="Ingham P.W."/>
            <person name="Tay A."/>
            <person name="Hillier L.W."/>
            <person name="Minx P."/>
            <person name="Boehm T."/>
            <person name="Wilson R.K."/>
            <person name="Brenner S."/>
            <person name="Warren W.C."/>
        </authorList>
    </citation>
    <scope>NUCLEOTIDE SEQUENCE [LARGE SCALE GENOMIC DNA]</scope>
</reference>
<evidence type="ECO:0000256" key="4">
    <source>
        <dbReference type="SAM" id="Coils"/>
    </source>
</evidence>
<dbReference type="Proteomes" id="UP000314986">
    <property type="component" value="Unassembled WGS sequence"/>
</dbReference>
<protein>
    <submittedName>
        <fullName evidence="6">Si:dkey-174m14.3</fullName>
    </submittedName>
</protein>
<keyword evidence="3" id="KW-0472">Membrane</keyword>
<dbReference type="PANTHER" id="PTHR28664:SF2">
    <property type="entry name" value="BRAIN-ENRICHED GUANYLATE KINASE-ASSOCIATED PROTEIN"/>
    <property type="match status" value="1"/>
</dbReference>
<evidence type="ECO:0000256" key="1">
    <source>
        <dbReference type="ARBA" id="ARBA00004170"/>
    </source>
</evidence>
<dbReference type="GeneTree" id="ENSGT00940000165081"/>
<evidence type="ECO:0000313" key="7">
    <source>
        <dbReference type="Proteomes" id="UP000314986"/>
    </source>
</evidence>